<dbReference type="AlphaFoldDB" id="A0A2Z6MCH6"/>
<proteinExistence type="predicted"/>
<evidence type="ECO:0000313" key="3">
    <source>
        <dbReference type="Proteomes" id="UP000242715"/>
    </source>
</evidence>
<dbReference type="Proteomes" id="UP000242715">
    <property type="component" value="Unassembled WGS sequence"/>
</dbReference>
<feature type="region of interest" description="Disordered" evidence="1">
    <location>
        <begin position="1"/>
        <end position="20"/>
    </location>
</feature>
<keyword evidence="3" id="KW-1185">Reference proteome</keyword>
<dbReference type="EMBL" id="DF973424">
    <property type="protein sequence ID" value="GAU30384.1"/>
    <property type="molecule type" value="Genomic_DNA"/>
</dbReference>
<feature type="compositionally biased region" description="Basic and acidic residues" evidence="1">
    <location>
        <begin position="7"/>
        <end position="20"/>
    </location>
</feature>
<gene>
    <name evidence="2" type="ORF">TSUD_57960</name>
</gene>
<accession>A0A2Z6MCH6</accession>
<organism evidence="2 3">
    <name type="scientific">Trifolium subterraneum</name>
    <name type="common">Subterranean clover</name>
    <dbReference type="NCBI Taxonomy" id="3900"/>
    <lineage>
        <taxon>Eukaryota</taxon>
        <taxon>Viridiplantae</taxon>
        <taxon>Streptophyta</taxon>
        <taxon>Embryophyta</taxon>
        <taxon>Tracheophyta</taxon>
        <taxon>Spermatophyta</taxon>
        <taxon>Magnoliopsida</taxon>
        <taxon>eudicotyledons</taxon>
        <taxon>Gunneridae</taxon>
        <taxon>Pentapetalae</taxon>
        <taxon>rosids</taxon>
        <taxon>fabids</taxon>
        <taxon>Fabales</taxon>
        <taxon>Fabaceae</taxon>
        <taxon>Papilionoideae</taxon>
        <taxon>50 kb inversion clade</taxon>
        <taxon>NPAAA clade</taxon>
        <taxon>Hologalegina</taxon>
        <taxon>IRL clade</taxon>
        <taxon>Trifolieae</taxon>
        <taxon>Trifolium</taxon>
    </lineage>
</organism>
<evidence type="ECO:0000313" key="2">
    <source>
        <dbReference type="EMBL" id="GAU30384.1"/>
    </source>
</evidence>
<evidence type="ECO:0000256" key="1">
    <source>
        <dbReference type="SAM" id="MobiDB-lite"/>
    </source>
</evidence>
<name>A0A2Z6MCH6_TRISU</name>
<protein>
    <submittedName>
        <fullName evidence="2">Uncharacterized protein</fullName>
    </submittedName>
</protein>
<reference evidence="3" key="1">
    <citation type="journal article" date="2017" name="Front. Plant Sci.">
        <title>Climate Clever Clovers: New Paradigm to Reduce the Environmental Footprint of Ruminants by Breeding Low Methanogenic Forages Utilizing Haplotype Variation.</title>
        <authorList>
            <person name="Kaur P."/>
            <person name="Appels R."/>
            <person name="Bayer P.E."/>
            <person name="Keeble-Gagnere G."/>
            <person name="Wang J."/>
            <person name="Hirakawa H."/>
            <person name="Shirasawa K."/>
            <person name="Vercoe P."/>
            <person name="Stefanova K."/>
            <person name="Durmic Z."/>
            <person name="Nichols P."/>
            <person name="Revell C."/>
            <person name="Isobe S.N."/>
            <person name="Edwards D."/>
            <person name="Erskine W."/>
        </authorList>
    </citation>
    <scope>NUCLEOTIDE SEQUENCE [LARGE SCALE GENOMIC DNA]</scope>
    <source>
        <strain evidence="3">cv. Daliak</strain>
    </source>
</reference>
<sequence length="108" mass="11787">MSTANGHSDKEATVDRSEKRLTTATMMTITTAKVTMITTKLTTTITMTKVRGSKTGKAQLVMIKLHPMCIVEATLAATHRNAMQSFTRLKTENADTDDCNYTDGTAVQ</sequence>